<accession>A0A7C1CC03</accession>
<dbReference type="InterPro" id="IPR009825">
    <property type="entry name" value="ECF_substrate-spec-like"/>
</dbReference>
<dbReference type="AlphaFoldDB" id="A0A7C1CC03"/>
<evidence type="ECO:0008006" key="3">
    <source>
        <dbReference type="Google" id="ProtNLM"/>
    </source>
</evidence>
<feature type="transmembrane region" description="Helical" evidence="1">
    <location>
        <begin position="38"/>
        <end position="55"/>
    </location>
</feature>
<keyword evidence="1" id="KW-0812">Transmembrane</keyword>
<dbReference type="EMBL" id="DSAY01000021">
    <property type="protein sequence ID" value="HDP14362.1"/>
    <property type="molecule type" value="Genomic_DNA"/>
</dbReference>
<feature type="transmembrane region" description="Helical" evidence="1">
    <location>
        <begin position="126"/>
        <end position="143"/>
    </location>
</feature>
<protein>
    <recommendedName>
        <fullName evidence="3">ECF transporter S component</fullName>
    </recommendedName>
</protein>
<keyword evidence="1" id="KW-1133">Transmembrane helix</keyword>
<feature type="transmembrane region" description="Helical" evidence="1">
    <location>
        <begin position="67"/>
        <end position="90"/>
    </location>
</feature>
<sequence length="213" mass="23644">MHGVAWRCTFLFGSENFTRCVKVFILDIYPKIHVNSRTIAVVSVFVSMATVFRLLKNAVTSMQFLNIPLALAFVASYLFGSKIGLMVGFFGYVFSDLLIYPGLWTIVNSLVAGLVSYIFGLSSRRVIQGLVLFLEAFLLCFFFDLSTSTLLYILFGLDISKALVFAFIGLFLPVMGGYLIGVGPLTEFSTSILTVLLIRGLEKRNLKKDINIG</sequence>
<feature type="transmembrane region" description="Helical" evidence="1">
    <location>
        <begin position="97"/>
        <end position="120"/>
    </location>
</feature>
<proteinExistence type="predicted"/>
<feature type="transmembrane region" description="Helical" evidence="1">
    <location>
        <begin position="150"/>
        <end position="172"/>
    </location>
</feature>
<evidence type="ECO:0000313" key="2">
    <source>
        <dbReference type="EMBL" id="HDP14362.1"/>
    </source>
</evidence>
<name>A0A7C1CC03_9CREN</name>
<dbReference type="Pfam" id="PF07155">
    <property type="entry name" value="ECF-ribofla_trS"/>
    <property type="match status" value="1"/>
</dbReference>
<dbReference type="GO" id="GO:0016020">
    <property type="term" value="C:membrane"/>
    <property type="evidence" value="ECO:0007669"/>
    <property type="project" value="InterPro"/>
</dbReference>
<organism evidence="2">
    <name type="scientific">Thermofilum adornatum</name>
    <dbReference type="NCBI Taxonomy" id="1365176"/>
    <lineage>
        <taxon>Archaea</taxon>
        <taxon>Thermoproteota</taxon>
        <taxon>Thermoprotei</taxon>
        <taxon>Thermofilales</taxon>
        <taxon>Thermofilaceae</taxon>
        <taxon>Thermofilum</taxon>
    </lineage>
</organism>
<keyword evidence="1" id="KW-0472">Membrane</keyword>
<comment type="caution">
    <text evidence="2">The sequence shown here is derived from an EMBL/GenBank/DDBJ whole genome shotgun (WGS) entry which is preliminary data.</text>
</comment>
<feature type="transmembrane region" description="Helical" evidence="1">
    <location>
        <begin position="178"/>
        <end position="198"/>
    </location>
</feature>
<gene>
    <name evidence="2" type="ORF">ENN26_01105</name>
</gene>
<reference evidence="2" key="1">
    <citation type="journal article" date="2020" name="mSystems">
        <title>Genome- and Community-Level Interaction Insights into Carbon Utilization and Element Cycling Functions of Hydrothermarchaeota in Hydrothermal Sediment.</title>
        <authorList>
            <person name="Zhou Z."/>
            <person name="Liu Y."/>
            <person name="Xu W."/>
            <person name="Pan J."/>
            <person name="Luo Z.H."/>
            <person name="Li M."/>
        </authorList>
    </citation>
    <scope>NUCLEOTIDE SEQUENCE [LARGE SCALE GENOMIC DNA]</scope>
    <source>
        <strain evidence="2">SpSt-116</strain>
    </source>
</reference>
<evidence type="ECO:0000256" key="1">
    <source>
        <dbReference type="SAM" id="Phobius"/>
    </source>
</evidence>